<gene>
    <name evidence="3" type="ORF">VM1G_04336</name>
</gene>
<dbReference type="SMR" id="A0A194VXN4"/>
<dbReference type="OrthoDB" id="408631at2759"/>
<dbReference type="InterPro" id="IPR029058">
    <property type="entry name" value="AB_hydrolase_fold"/>
</dbReference>
<evidence type="ECO:0000259" key="2">
    <source>
        <dbReference type="Pfam" id="PF07859"/>
    </source>
</evidence>
<proteinExistence type="predicted"/>
<feature type="domain" description="Alpha/beta hydrolase fold-3" evidence="2">
    <location>
        <begin position="101"/>
        <end position="361"/>
    </location>
</feature>
<evidence type="ECO:0000313" key="4">
    <source>
        <dbReference type="Proteomes" id="UP000078559"/>
    </source>
</evidence>
<dbReference type="GO" id="GO:0016787">
    <property type="term" value="F:hydrolase activity"/>
    <property type="evidence" value="ECO:0007669"/>
    <property type="project" value="UniProtKB-KW"/>
</dbReference>
<evidence type="ECO:0000313" key="3">
    <source>
        <dbReference type="EMBL" id="KUI69006.1"/>
    </source>
</evidence>
<keyword evidence="1" id="KW-0378">Hydrolase</keyword>
<sequence length="388" mass="42424">MKDHVDLYTSSPSWEAYLADPNSGAAGASLEFDAAADYPWEQNRQDRKAMEAAWSKEFPPSKYGYQREQMDVEMRDGSTIPVMIYRPEGQRAVQERLPLVFNTHGGGWYQGSTVTDEIFLLRVIMSGFQVVIVSPEYRLVPEHPFPTPLDDCWDTLIWALKNDGLLGFDPHNVLLAASSAGGSLTAALGVRLGNIAAGKAGVGDYAGISSGGLQIVLKHDPEVRKNGQAPLTSSNGTVVTVKGVLLNVPITCHPDFLPPDEEYPNTSYAEARAGTTLLCSEEMRKIWALYAGEPIPSSSVHPGSNPDMSPLLADLQHFPPSRIYVAGQDPLRDEAVAFATKLRRASRQVEIVMYPGVPHVFGAFDDLMETKQFWVDCKAGIKALTGWS</sequence>
<dbReference type="Gene3D" id="3.40.50.1820">
    <property type="entry name" value="alpha/beta hydrolase"/>
    <property type="match status" value="1"/>
</dbReference>
<dbReference type="InterPro" id="IPR013094">
    <property type="entry name" value="AB_hydrolase_3"/>
</dbReference>
<dbReference type="AlphaFoldDB" id="A0A194VXN4"/>
<dbReference type="SUPFAM" id="SSF53474">
    <property type="entry name" value="alpha/beta-Hydrolases"/>
    <property type="match status" value="1"/>
</dbReference>
<protein>
    <submittedName>
        <fullName evidence="3">Arylacetamide deacetylase</fullName>
    </submittedName>
</protein>
<reference evidence="3" key="1">
    <citation type="submission" date="2014-12" db="EMBL/GenBank/DDBJ databases">
        <title>Genome Sequence of Valsa Canker Pathogens Uncovers a Specific Adaption of Colonization on Woody Bark.</title>
        <authorList>
            <person name="Yin Z."/>
            <person name="Liu H."/>
            <person name="Gao X."/>
            <person name="Li Z."/>
            <person name="Song N."/>
            <person name="Ke X."/>
            <person name="Dai Q."/>
            <person name="Wu Y."/>
            <person name="Sun Y."/>
            <person name="Xu J.-R."/>
            <person name="Kang Z.K."/>
            <person name="Wang L."/>
            <person name="Huang L."/>
        </authorList>
    </citation>
    <scope>NUCLEOTIDE SEQUENCE [LARGE SCALE GENOMIC DNA]</scope>
    <source>
        <strain evidence="3">03-8</strain>
    </source>
</reference>
<accession>A0A194VXN4</accession>
<organism evidence="3 4">
    <name type="scientific">Cytospora mali</name>
    <name type="common">Apple Valsa canker fungus</name>
    <name type="synonym">Valsa mali</name>
    <dbReference type="NCBI Taxonomy" id="578113"/>
    <lineage>
        <taxon>Eukaryota</taxon>
        <taxon>Fungi</taxon>
        <taxon>Dikarya</taxon>
        <taxon>Ascomycota</taxon>
        <taxon>Pezizomycotina</taxon>
        <taxon>Sordariomycetes</taxon>
        <taxon>Sordariomycetidae</taxon>
        <taxon>Diaporthales</taxon>
        <taxon>Cytosporaceae</taxon>
        <taxon>Cytospora</taxon>
    </lineage>
</organism>
<name>A0A194VXN4_CYTMA</name>
<dbReference type="InterPro" id="IPR050300">
    <property type="entry name" value="GDXG_lipolytic_enzyme"/>
</dbReference>
<dbReference type="Proteomes" id="UP000078559">
    <property type="component" value="Chromosome 4"/>
</dbReference>
<dbReference type="Pfam" id="PF07859">
    <property type="entry name" value="Abhydrolase_3"/>
    <property type="match status" value="1"/>
</dbReference>
<dbReference type="PANTHER" id="PTHR48081">
    <property type="entry name" value="AB HYDROLASE SUPERFAMILY PROTEIN C4A8.06C"/>
    <property type="match status" value="1"/>
</dbReference>
<dbReference type="EMBL" id="CM003101">
    <property type="protein sequence ID" value="KUI69006.1"/>
    <property type="molecule type" value="Genomic_DNA"/>
</dbReference>
<dbReference type="PANTHER" id="PTHR48081:SF8">
    <property type="entry name" value="ALPHA_BETA HYDROLASE FOLD-3 DOMAIN-CONTAINING PROTEIN-RELATED"/>
    <property type="match status" value="1"/>
</dbReference>
<evidence type="ECO:0000256" key="1">
    <source>
        <dbReference type="ARBA" id="ARBA00022801"/>
    </source>
</evidence>
<keyword evidence="4" id="KW-1185">Reference proteome</keyword>